<dbReference type="AlphaFoldDB" id="A0AAN7SLW8"/>
<dbReference type="Gene3D" id="1.10.443.10">
    <property type="entry name" value="Intergrase catalytic core"/>
    <property type="match status" value="1"/>
</dbReference>
<name>A0AAN7SLW8_9COLE</name>
<evidence type="ECO:0000256" key="1">
    <source>
        <dbReference type="ARBA" id="ARBA00023172"/>
    </source>
</evidence>
<keyword evidence="3" id="KW-1185">Reference proteome</keyword>
<evidence type="ECO:0000313" key="3">
    <source>
        <dbReference type="Proteomes" id="UP001353858"/>
    </source>
</evidence>
<proteinExistence type="predicted"/>
<evidence type="ECO:0000313" key="2">
    <source>
        <dbReference type="EMBL" id="KAK4874768.1"/>
    </source>
</evidence>
<evidence type="ECO:0008006" key="4">
    <source>
        <dbReference type="Google" id="ProtNLM"/>
    </source>
</evidence>
<protein>
    <recommendedName>
        <fullName evidence="4">Tyr recombinase domain-containing protein</fullName>
    </recommendedName>
</protein>
<accession>A0AAN7SLW8</accession>
<dbReference type="SUPFAM" id="SSF56349">
    <property type="entry name" value="DNA breaking-rejoining enzymes"/>
    <property type="match status" value="1"/>
</dbReference>
<dbReference type="EMBL" id="JARPUR010000006">
    <property type="protein sequence ID" value="KAK4874768.1"/>
    <property type="molecule type" value="Genomic_DNA"/>
</dbReference>
<comment type="caution">
    <text evidence="2">The sequence shown here is derived from an EMBL/GenBank/DDBJ whole genome shotgun (WGS) entry which is preliminary data.</text>
</comment>
<organism evidence="2 3">
    <name type="scientific">Aquatica leii</name>
    <dbReference type="NCBI Taxonomy" id="1421715"/>
    <lineage>
        <taxon>Eukaryota</taxon>
        <taxon>Metazoa</taxon>
        <taxon>Ecdysozoa</taxon>
        <taxon>Arthropoda</taxon>
        <taxon>Hexapoda</taxon>
        <taxon>Insecta</taxon>
        <taxon>Pterygota</taxon>
        <taxon>Neoptera</taxon>
        <taxon>Endopterygota</taxon>
        <taxon>Coleoptera</taxon>
        <taxon>Polyphaga</taxon>
        <taxon>Elateriformia</taxon>
        <taxon>Elateroidea</taxon>
        <taxon>Lampyridae</taxon>
        <taxon>Luciolinae</taxon>
        <taxon>Aquatica</taxon>
    </lineage>
</organism>
<dbReference type="Proteomes" id="UP001353858">
    <property type="component" value="Unassembled WGS sequence"/>
</dbReference>
<gene>
    <name evidence="2" type="ORF">RN001_014128</name>
</gene>
<dbReference type="InterPro" id="IPR013762">
    <property type="entry name" value="Integrase-like_cat_sf"/>
</dbReference>
<sequence>MPKSIATFLNLPNPENYTGHCFRRSSVSELANRGGNLITIRKHGGWKSSAVAEGYIDVTIAKKFEVAQKLSQHFATSTVVKPSTSTDCESGNSSSIGSTEAKETFNVVEVQSETESTKNYQNTSWLTYFYG</sequence>
<keyword evidence="1" id="KW-0233">DNA recombination</keyword>
<dbReference type="GO" id="GO:0006310">
    <property type="term" value="P:DNA recombination"/>
    <property type="evidence" value="ECO:0007669"/>
    <property type="project" value="UniProtKB-KW"/>
</dbReference>
<dbReference type="InterPro" id="IPR011010">
    <property type="entry name" value="DNA_brk_join_enz"/>
</dbReference>
<reference evidence="3" key="1">
    <citation type="submission" date="2023-01" db="EMBL/GenBank/DDBJ databases">
        <title>Key to firefly adult light organ development and bioluminescence: homeobox transcription factors regulate luciferase expression and transportation to peroxisome.</title>
        <authorList>
            <person name="Fu X."/>
        </authorList>
    </citation>
    <scope>NUCLEOTIDE SEQUENCE [LARGE SCALE GENOMIC DNA]</scope>
</reference>
<dbReference type="GO" id="GO:0015074">
    <property type="term" value="P:DNA integration"/>
    <property type="evidence" value="ECO:0007669"/>
    <property type="project" value="InterPro"/>
</dbReference>
<dbReference type="GO" id="GO:0003677">
    <property type="term" value="F:DNA binding"/>
    <property type="evidence" value="ECO:0007669"/>
    <property type="project" value="InterPro"/>
</dbReference>